<evidence type="ECO:0000256" key="1">
    <source>
        <dbReference type="SAM" id="MobiDB-lite"/>
    </source>
</evidence>
<dbReference type="Gene3D" id="3.40.630.30">
    <property type="match status" value="1"/>
</dbReference>
<feature type="compositionally biased region" description="Basic residues" evidence="1">
    <location>
        <begin position="18"/>
        <end position="27"/>
    </location>
</feature>
<dbReference type="EMBL" id="BNBC01000037">
    <property type="protein sequence ID" value="GHE98514.1"/>
    <property type="molecule type" value="Genomic_DNA"/>
</dbReference>
<proteinExistence type="predicted"/>
<dbReference type="AlphaFoldDB" id="A0A919E0T6"/>
<feature type="compositionally biased region" description="Pro residues" evidence="1">
    <location>
        <begin position="1"/>
        <end position="15"/>
    </location>
</feature>
<evidence type="ECO:0000259" key="2">
    <source>
        <dbReference type="PROSITE" id="PS51186"/>
    </source>
</evidence>
<protein>
    <submittedName>
        <fullName evidence="3">N-acetyltransferase</fullName>
    </submittedName>
</protein>
<dbReference type="GO" id="GO:0016747">
    <property type="term" value="F:acyltransferase activity, transferring groups other than amino-acyl groups"/>
    <property type="evidence" value="ECO:0007669"/>
    <property type="project" value="InterPro"/>
</dbReference>
<dbReference type="SUPFAM" id="SSF55729">
    <property type="entry name" value="Acyl-CoA N-acyltransferases (Nat)"/>
    <property type="match status" value="1"/>
</dbReference>
<evidence type="ECO:0000313" key="3">
    <source>
        <dbReference type="EMBL" id="GHE98514.1"/>
    </source>
</evidence>
<name>A0A919E0T6_9ACTN</name>
<gene>
    <name evidence="3" type="ORF">GCM10014715_63380</name>
</gene>
<feature type="domain" description="N-acetyltransferase" evidence="2">
    <location>
        <begin position="32"/>
        <end position="188"/>
    </location>
</feature>
<dbReference type="InterPro" id="IPR000182">
    <property type="entry name" value="GNAT_dom"/>
</dbReference>
<dbReference type="Pfam" id="PF00583">
    <property type="entry name" value="Acetyltransf_1"/>
    <property type="match status" value="1"/>
</dbReference>
<comment type="caution">
    <text evidence="3">The sequence shown here is derived from an EMBL/GenBank/DDBJ whole genome shotgun (WGS) entry which is preliminary data.</text>
</comment>
<reference evidence="3" key="1">
    <citation type="journal article" date="2014" name="Int. J. Syst. Evol. Microbiol.">
        <title>Complete genome sequence of Corynebacterium casei LMG S-19264T (=DSM 44701T), isolated from a smear-ripened cheese.</title>
        <authorList>
            <consortium name="US DOE Joint Genome Institute (JGI-PGF)"/>
            <person name="Walter F."/>
            <person name="Albersmeier A."/>
            <person name="Kalinowski J."/>
            <person name="Ruckert C."/>
        </authorList>
    </citation>
    <scope>NUCLEOTIDE SEQUENCE</scope>
    <source>
        <strain evidence="3">JCM 3302</strain>
    </source>
</reference>
<reference evidence="3" key="2">
    <citation type="submission" date="2020-09" db="EMBL/GenBank/DDBJ databases">
        <authorList>
            <person name="Sun Q."/>
            <person name="Ohkuma M."/>
        </authorList>
    </citation>
    <scope>NUCLEOTIDE SEQUENCE</scope>
    <source>
        <strain evidence="3">JCM 3302</strain>
    </source>
</reference>
<evidence type="ECO:0000313" key="4">
    <source>
        <dbReference type="Proteomes" id="UP000641386"/>
    </source>
</evidence>
<accession>A0A919E0T6</accession>
<dbReference type="Proteomes" id="UP000641386">
    <property type="component" value="Unassembled WGS sequence"/>
</dbReference>
<dbReference type="InterPro" id="IPR016181">
    <property type="entry name" value="Acyl_CoA_acyltransferase"/>
</dbReference>
<organism evidence="3 4">
    <name type="scientific">Streptomyces spiralis</name>
    <dbReference type="NCBI Taxonomy" id="66376"/>
    <lineage>
        <taxon>Bacteria</taxon>
        <taxon>Bacillati</taxon>
        <taxon>Actinomycetota</taxon>
        <taxon>Actinomycetes</taxon>
        <taxon>Kitasatosporales</taxon>
        <taxon>Streptomycetaceae</taxon>
        <taxon>Streptomyces</taxon>
    </lineage>
</organism>
<dbReference type="PROSITE" id="PS51186">
    <property type="entry name" value="GNAT"/>
    <property type="match status" value="1"/>
</dbReference>
<keyword evidence="4" id="KW-1185">Reference proteome</keyword>
<sequence>MCADPVPPTAGPPACIPHRARPRKDKTMRREPRITTIGPGDLAPTVAMHRRCSSHTLWSRYHRAMPDPQTYLPALLARPGSVHLAARDTTGRIVAVGHLMPDHSAVEAALLVEDSWQGHGLGTRLLHHLGHHALGGGWVTLYGLVLSGDERMDAILRHASVPVHRREEGGAVTAWVQARDLAAGLPARRRGRLLRAGHR</sequence>
<feature type="region of interest" description="Disordered" evidence="1">
    <location>
        <begin position="1"/>
        <end position="29"/>
    </location>
</feature>